<dbReference type="CDD" id="cd04335">
    <property type="entry name" value="PrdX_deacylase"/>
    <property type="match status" value="1"/>
</dbReference>
<keyword evidence="3" id="KW-0030">Aminoacyl-tRNA synthetase</keyword>
<dbReference type="SUPFAM" id="SSF55826">
    <property type="entry name" value="YbaK/ProRS associated domain"/>
    <property type="match status" value="1"/>
</dbReference>
<accession>A0A087AG88</accession>
<dbReference type="FunFam" id="3.90.960.10:FF:000005">
    <property type="entry name" value="Putative prolyl-tRNA synthetase"/>
    <property type="match status" value="1"/>
</dbReference>
<dbReference type="InterPro" id="IPR036754">
    <property type="entry name" value="YbaK/aa-tRNA-synt-asso_dom_sf"/>
</dbReference>
<dbReference type="OrthoDB" id="9798587at2"/>
<dbReference type="RefSeq" id="WP_029675497.1">
    <property type="nucleotide sequence ID" value="NZ_JGYU01000003.1"/>
</dbReference>
<evidence type="ECO:0000259" key="2">
    <source>
        <dbReference type="Pfam" id="PF04073"/>
    </source>
</evidence>
<keyword evidence="3" id="KW-0436">Ligase</keyword>
<reference evidence="3 4" key="1">
    <citation type="submission" date="2014-03" db="EMBL/GenBank/DDBJ databases">
        <title>Genomics of Bifidobacteria.</title>
        <authorList>
            <person name="Ventura M."/>
            <person name="Milani C."/>
            <person name="Lugli G.A."/>
        </authorList>
    </citation>
    <scope>NUCLEOTIDE SEQUENCE [LARGE SCALE GENOMIC DNA]</scope>
    <source>
        <strain evidence="3 4">LMG 10510</strain>
    </source>
</reference>
<comment type="caution">
    <text evidence="3">The sequence shown here is derived from an EMBL/GenBank/DDBJ whole genome shotgun (WGS) entry which is preliminary data.</text>
</comment>
<feature type="domain" description="YbaK/aminoacyl-tRNA synthetase-associated" evidence="2">
    <location>
        <begin position="22"/>
        <end position="144"/>
    </location>
</feature>
<dbReference type="PANTHER" id="PTHR31423:SF3">
    <property type="entry name" value="PROLYL-TRNA SYNTHETASE ASSOCIATED DOMAIN-CONTAINING PROTEIN 1-RELATED"/>
    <property type="match status" value="1"/>
</dbReference>
<evidence type="ECO:0000256" key="1">
    <source>
        <dbReference type="ARBA" id="ARBA00010201"/>
    </source>
</evidence>
<dbReference type="Gene3D" id="3.90.960.10">
    <property type="entry name" value="YbaK/aminoacyl-tRNA synthetase-associated domain"/>
    <property type="match status" value="1"/>
</dbReference>
<dbReference type="EC" id="6.1.1.15" evidence="3"/>
<gene>
    <name evidence="3" type="ORF">BCHO_0949</name>
</gene>
<dbReference type="GO" id="GO:0004827">
    <property type="term" value="F:proline-tRNA ligase activity"/>
    <property type="evidence" value="ECO:0007669"/>
    <property type="project" value="UniProtKB-EC"/>
</dbReference>
<organism evidence="3 4">
    <name type="scientific">Bifidobacterium choerinum</name>
    <dbReference type="NCBI Taxonomy" id="35760"/>
    <lineage>
        <taxon>Bacteria</taxon>
        <taxon>Bacillati</taxon>
        <taxon>Actinomycetota</taxon>
        <taxon>Actinomycetes</taxon>
        <taxon>Bifidobacteriales</taxon>
        <taxon>Bifidobacteriaceae</taxon>
        <taxon>Bifidobacterium</taxon>
    </lineage>
</organism>
<proteinExistence type="inferred from homology"/>
<dbReference type="Proteomes" id="UP000028995">
    <property type="component" value="Unassembled WGS sequence"/>
</dbReference>
<name>A0A087AG88_9BIFI</name>
<dbReference type="AlphaFoldDB" id="A0A087AG88"/>
<evidence type="ECO:0000313" key="4">
    <source>
        <dbReference type="Proteomes" id="UP000028995"/>
    </source>
</evidence>
<dbReference type="GO" id="GO:0002161">
    <property type="term" value="F:aminoacyl-tRNA deacylase activity"/>
    <property type="evidence" value="ECO:0007669"/>
    <property type="project" value="InterPro"/>
</dbReference>
<dbReference type="EMBL" id="JGYU01000003">
    <property type="protein sequence ID" value="KFI57788.1"/>
    <property type="molecule type" value="Genomic_DNA"/>
</dbReference>
<dbReference type="InterPro" id="IPR007214">
    <property type="entry name" value="YbaK/aa-tRNA-synth-assoc-dom"/>
</dbReference>
<dbReference type="InterPro" id="IPR040285">
    <property type="entry name" value="ProX/PRXD1"/>
</dbReference>
<dbReference type="eggNOG" id="COG3760">
    <property type="taxonomic scope" value="Bacteria"/>
</dbReference>
<dbReference type="Pfam" id="PF04073">
    <property type="entry name" value="tRNA_edit"/>
    <property type="match status" value="1"/>
</dbReference>
<keyword evidence="4" id="KW-1185">Reference proteome</keyword>
<comment type="similarity">
    <text evidence="1">Belongs to the PRORSD1 family.</text>
</comment>
<protein>
    <submittedName>
        <fullName evidence="3">YbaK/prolyl-tRNA synthetase associated domain-containing protein</fullName>
        <ecNumber evidence="3">6.1.1.15</ecNumber>
    </submittedName>
</protein>
<sequence length="155" mass="17346">MQTLYHTLAALHIDTDEVEHDPVTTVEAAQFVKTLIDGFGVKNLLLRNSRDDYYLAMLDESKRADLKELARILRSGRLSFANAEQLHDTLGLEPGSVTPLAVINDADHAVTVLIDRTLIGKRLLVHPLTNTKTMAINYDDLIRFLDATNHPPTLF</sequence>
<dbReference type="PANTHER" id="PTHR31423">
    <property type="entry name" value="YBAK DOMAIN-CONTAINING PROTEIN"/>
    <property type="match status" value="1"/>
</dbReference>
<evidence type="ECO:0000313" key="3">
    <source>
        <dbReference type="EMBL" id="KFI57788.1"/>
    </source>
</evidence>